<dbReference type="Gene3D" id="3.30.420.40">
    <property type="match status" value="2"/>
</dbReference>
<sequence>MTGRPGRPGRTARTARTAGTGRSAGDGGATASGRGGGQASAGELLELVRSGRATTRGALQQVTGLSRATVGQRLDRLFRAGWLREGAGGPVGSPLGGRPSITLEFDDEHAVVLAADLETRHARAAVLSLTGEIHAEHTGTLLVEDGPDAVLGELGRWFAGLLDEAGHRAEEVCGIGLAVPGPVDSDTGRVVQPPIMPGWDGYDIRSRLARAFTEHTGAAGVPVLVDNDANLMAYGEQRASHPDCSAFVLVKVSTGIGAGVVVDGSLYRGIDGGAGDIGHIRVPEGAGALCRCGSYGCLAAVASGGAVARRLTESGVRAASGSDVRALLAAGHPEAVGLAREAGRRVGEVLATVVTLLNPGVLMIAGDLAGTPFLTGVRELLYQRALPRSTAHLEVVTSRLGERAGLLGAGALVVDHLYAPERVEERLRAMGV</sequence>
<accession>A0A089YXE7</accession>
<feature type="region of interest" description="Disordered" evidence="2">
    <location>
        <begin position="1"/>
        <end position="38"/>
    </location>
</feature>
<dbReference type="InterPro" id="IPR036390">
    <property type="entry name" value="WH_DNA-bd_sf"/>
</dbReference>
<dbReference type="Pfam" id="PF00480">
    <property type="entry name" value="ROK"/>
    <property type="match status" value="1"/>
</dbReference>
<dbReference type="PANTHER" id="PTHR18964">
    <property type="entry name" value="ROK (REPRESSOR, ORF, KINASE) FAMILY"/>
    <property type="match status" value="1"/>
</dbReference>
<dbReference type="eggNOG" id="COG1940">
    <property type="taxonomic scope" value="Bacteria"/>
</dbReference>
<evidence type="ECO:0000256" key="2">
    <source>
        <dbReference type="SAM" id="MobiDB-lite"/>
    </source>
</evidence>
<dbReference type="InterPro" id="IPR000600">
    <property type="entry name" value="ROK"/>
</dbReference>
<evidence type="ECO:0000313" key="3">
    <source>
        <dbReference type="EMBL" id="AIR98280.1"/>
    </source>
</evidence>
<comment type="similarity">
    <text evidence="1">Belongs to the ROK (NagC/XylR) family.</text>
</comment>
<dbReference type="InterPro" id="IPR036388">
    <property type="entry name" value="WH-like_DNA-bd_sf"/>
</dbReference>
<dbReference type="SUPFAM" id="SSF46785">
    <property type="entry name" value="Winged helix' DNA-binding domain"/>
    <property type="match status" value="1"/>
</dbReference>
<dbReference type="KEGG" id="sgu:SGLAU_11395"/>
<dbReference type="PANTHER" id="PTHR18964:SF173">
    <property type="entry name" value="GLUCOKINASE"/>
    <property type="match status" value="1"/>
</dbReference>
<dbReference type="Proteomes" id="UP000029482">
    <property type="component" value="Chromosome"/>
</dbReference>
<evidence type="ECO:0000256" key="1">
    <source>
        <dbReference type="ARBA" id="ARBA00006479"/>
    </source>
</evidence>
<keyword evidence="4" id="KW-1185">Reference proteome</keyword>
<feature type="compositionally biased region" description="Low complexity" evidence="2">
    <location>
        <begin position="1"/>
        <end position="21"/>
    </location>
</feature>
<dbReference type="AlphaFoldDB" id="A0A089YXE7"/>
<evidence type="ECO:0000313" key="4">
    <source>
        <dbReference type="Proteomes" id="UP000029482"/>
    </source>
</evidence>
<proteinExistence type="inferred from homology"/>
<dbReference type="PROSITE" id="PS01125">
    <property type="entry name" value="ROK"/>
    <property type="match status" value="1"/>
</dbReference>
<dbReference type="Gene3D" id="1.10.10.10">
    <property type="entry name" value="Winged helix-like DNA-binding domain superfamily/Winged helix DNA-binding domain"/>
    <property type="match status" value="1"/>
</dbReference>
<organism evidence="3 4">
    <name type="scientific">Streptomyces glaucescens</name>
    <dbReference type="NCBI Taxonomy" id="1907"/>
    <lineage>
        <taxon>Bacteria</taxon>
        <taxon>Bacillati</taxon>
        <taxon>Actinomycetota</taxon>
        <taxon>Actinomycetes</taxon>
        <taxon>Kitasatosporales</taxon>
        <taxon>Streptomycetaceae</taxon>
        <taxon>Streptomyces</taxon>
    </lineage>
</organism>
<feature type="compositionally biased region" description="Gly residues" evidence="2">
    <location>
        <begin position="22"/>
        <end position="38"/>
    </location>
</feature>
<dbReference type="EMBL" id="CP009438">
    <property type="protein sequence ID" value="AIR98280.1"/>
    <property type="molecule type" value="Genomic_DNA"/>
</dbReference>
<protein>
    <submittedName>
        <fullName evidence="3">ROK family transcriptional regulator</fullName>
    </submittedName>
</protein>
<gene>
    <name evidence="3" type="ORF">SGLAU_11395</name>
</gene>
<name>A0A089YXE7_STRGA</name>
<dbReference type="SUPFAM" id="SSF53067">
    <property type="entry name" value="Actin-like ATPase domain"/>
    <property type="match status" value="1"/>
</dbReference>
<reference evidence="4" key="1">
    <citation type="journal article" date="2015" name="J. Biotechnol.">
        <title>Complete genome sequence of the actinobacterium Streptomyces glaucescens GLA.O (DSM 40922) consisting of a linear chromosome and one linear plasmid.</title>
        <authorList>
            <person name="Ortseifen V."/>
            <person name="Winkler A."/>
            <person name="Albersmeier A."/>
            <person name="Wendler S."/>
            <person name="Puhler A."/>
            <person name="Kalinowski J."/>
            <person name="Ruckert C."/>
        </authorList>
    </citation>
    <scope>NUCLEOTIDE SEQUENCE [LARGE SCALE GENOMIC DNA]</scope>
    <source>
        <strain evidence="4">DSM 40922 / GLA O</strain>
    </source>
</reference>
<dbReference type="InterPro" id="IPR043129">
    <property type="entry name" value="ATPase_NBD"/>
</dbReference>
<dbReference type="RefSeq" id="WP_244315195.1">
    <property type="nucleotide sequence ID" value="NZ_CP009438.1"/>
</dbReference>
<dbReference type="InterPro" id="IPR049874">
    <property type="entry name" value="ROK_cs"/>
</dbReference>
<dbReference type="STRING" id="1907.SGLAU_11395"/>
<dbReference type="HOGENOM" id="CLU_036604_13_3_11"/>